<proteinExistence type="inferred from homology"/>
<evidence type="ECO:0000256" key="2">
    <source>
        <dbReference type="ARBA" id="ARBA00022490"/>
    </source>
</evidence>
<evidence type="ECO:0000256" key="1">
    <source>
        <dbReference type="ARBA" id="ARBA00006641"/>
    </source>
</evidence>
<keyword evidence="4 6" id="KW-0378">Hydrolase</keyword>
<evidence type="ECO:0000256" key="5">
    <source>
        <dbReference type="ARBA" id="ARBA00022807"/>
    </source>
</evidence>
<evidence type="ECO:0000256" key="7">
    <source>
        <dbReference type="PROSITE-ProRule" id="PRU10077"/>
    </source>
</evidence>
<keyword evidence="2 6" id="KW-0963">Cytoplasm</keyword>
<reference evidence="8" key="1">
    <citation type="submission" date="2023-06" db="EMBL/GenBank/DDBJ databases">
        <authorList>
            <person name="Jiang Y."/>
            <person name="Liu Q."/>
        </authorList>
    </citation>
    <scope>NUCLEOTIDE SEQUENCE</scope>
    <source>
        <strain evidence="8">CGMCC 1.12090</strain>
    </source>
</reference>
<accession>A0ABT8S2R3</accession>
<keyword evidence="9" id="KW-1185">Reference proteome</keyword>
<dbReference type="CDD" id="cd00501">
    <property type="entry name" value="Peptidase_C15"/>
    <property type="match status" value="1"/>
</dbReference>
<comment type="caution">
    <text evidence="8">The sequence shown here is derived from an EMBL/GenBank/DDBJ whole genome shotgun (WGS) entry which is preliminary data.</text>
</comment>
<comment type="subcellular location">
    <subcellularLocation>
        <location evidence="6">Cytoplasm</location>
    </subcellularLocation>
</comment>
<dbReference type="InterPro" id="IPR036440">
    <property type="entry name" value="Peptidase_C15-like_sf"/>
</dbReference>
<organism evidence="8 9">
    <name type="scientific">Variovorax ginsengisoli</name>
    <dbReference type="NCBI Taxonomy" id="363844"/>
    <lineage>
        <taxon>Bacteria</taxon>
        <taxon>Pseudomonadati</taxon>
        <taxon>Pseudomonadota</taxon>
        <taxon>Betaproteobacteria</taxon>
        <taxon>Burkholderiales</taxon>
        <taxon>Comamonadaceae</taxon>
        <taxon>Variovorax</taxon>
    </lineage>
</organism>
<gene>
    <name evidence="6 8" type="primary">pcp</name>
    <name evidence="8" type="ORF">Q2T77_09325</name>
</gene>
<dbReference type="EC" id="3.4.19.3" evidence="6"/>
<evidence type="ECO:0000256" key="6">
    <source>
        <dbReference type="HAMAP-Rule" id="MF_00417"/>
    </source>
</evidence>
<dbReference type="Pfam" id="PF01470">
    <property type="entry name" value="Peptidase_C15"/>
    <property type="match status" value="1"/>
</dbReference>
<dbReference type="PRINTS" id="PR00706">
    <property type="entry name" value="PYROGLUPTASE"/>
</dbReference>
<comment type="catalytic activity">
    <reaction evidence="6 7">
        <text>Release of an N-terminal pyroglutamyl group from a polypeptide, the second amino acid generally not being Pro.</text>
        <dbReference type="EC" id="3.4.19.3"/>
    </reaction>
</comment>
<dbReference type="GO" id="GO:0016920">
    <property type="term" value="F:pyroglutamyl-peptidase activity"/>
    <property type="evidence" value="ECO:0007669"/>
    <property type="project" value="UniProtKB-EC"/>
</dbReference>
<dbReference type="InterPro" id="IPR033694">
    <property type="entry name" value="PGPEP1_Cys_AS"/>
</dbReference>
<dbReference type="PROSITE" id="PS01334">
    <property type="entry name" value="PYRASE_CYS"/>
    <property type="match status" value="1"/>
</dbReference>
<dbReference type="InterPro" id="IPR000816">
    <property type="entry name" value="Peptidase_C15"/>
</dbReference>
<evidence type="ECO:0000313" key="9">
    <source>
        <dbReference type="Proteomes" id="UP001169027"/>
    </source>
</evidence>
<feature type="active site" evidence="6">
    <location>
        <position position="167"/>
    </location>
</feature>
<feature type="active site" evidence="6">
    <location>
        <position position="79"/>
    </location>
</feature>
<dbReference type="Gene3D" id="3.40.630.20">
    <property type="entry name" value="Peptidase C15, pyroglutamyl peptidase I-like"/>
    <property type="match status" value="1"/>
</dbReference>
<dbReference type="NCBIfam" id="NF009676">
    <property type="entry name" value="PRK13197.1"/>
    <property type="match status" value="1"/>
</dbReference>
<feature type="active site" evidence="6 7">
    <location>
        <position position="142"/>
    </location>
</feature>
<dbReference type="PIRSF" id="PIRSF015592">
    <property type="entry name" value="Prld-crbxl_pptds"/>
    <property type="match status" value="1"/>
</dbReference>
<dbReference type="SUPFAM" id="SSF53182">
    <property type="entry name" value="Pyrrolidone carboxyl peptidase (pyroglutamate aminopeptidase)"/>
    <property type="match status" value="1"/>
</dbReference>
<comment type="subunit">
    <text evidence="6">Homotetramer.</text>
</comment>
<name>A0ABT8S2R3_9BURK</name>
<evidence type="ECO:0000313" key="8">
    <source>
        <dbReference type="EMBL" id="MDO1532489.1"/>
    </source>
</evidence>
<dbReference type="InterPro" id="IPR029762">
    <property type="entry name" value="PGP-I_bact-type"/>
</dbReference>
<dbReference type="RefSeq" id="WP_301807209.1">
    <property type="nucleotide sequence ID" value="NZ_JAUJZH010000005.1"/>
</dbReference>
<sequence length="215" mass="22802">MNVLLTGFEPFDRETVNPSWEAVRALDGWRQGAVVVHARRIPCVFGAALRALDTAIDELQPQLVLAVGQAGGRSEFTPERVAINVDDGRIGDNAGHQPIDQPVVAGAPAAYFSTLPIKAMVRDLRAAGIPAAVSNSAGTFVCNHLFFGLMHRAATRPVPGMRAGFIHVPYLPEQVARLPGQPSMALATMVAALRVAIATSLAVGEDIRETGGQLH</sequence>
<dbReference type="PANTHER" id="PTHR23402:SF1">
    <property type="entry name" value="PYROGLUTAMYL-PEPTIDASE I"/>
    <property type="match status" value="1"/>
</dbReference>
<dbReference type="PANTHER" id="PTHR23402">
    <property type="entry name" value="PROTEASE FAMILY C15 PYROGLUTAMYL-PEPTIDASE I-RELATED"/>
    <property type="match status" value="1"/>
</dbReference>
<comment type="function">
    <text evidence="6">Removes 5-oxoproline from various penultimate amino acid residues except L-proline.</text>
</comment>
<comment type="similarity">
    <text evidence="1 6">Belongs to the peptidase C15 family.</text>
</comment>
<dbReference type="HAMAP" id="MF_00417">
    <property type="entry name" value="Pyrrolid_peptidase"/>
    <property type="match status" value="1"/>
</dbReference>
<dbReference type="Proteomes" id="UP001169027">
    <property type="component" value="Unassembled WGS sequence"/>
</dbReference>
<keyword evidence="3 6" id="KW-0645">Protease</keyword>
<dbReference type="NCBIfam" id="TIGR00504">
    <property type="entry name" value="pyro_pdase"/>
    <property type="match status" value="1"/>
</dbReference>
<dbReference type="InterPro" id="IPR016125">
    <property type="entry name" value="Peptidase_C15-like"/>
</dbReference>
<protein>
    <recommendedName>
        <fullName evidence="6">Pyrrolidone-carboxylate peptidase</fullName>
        <ecNumber evidence="6">3.4.19.3</ecNumber>
    </recommendedName>
    <alternativeName>
        <fullName evidence="6">5-oxoprolyl-peptidase</fullName>
    </alternativeName>
    <alternativeName>
        <fullName evidence="6">Pyroglutamyl-peptidase I</fullName>
        <shortName evidence="6">PGP-I</shortName>
        <shortName evidence="6">Pyrase</shortName>
    </alternativeName>
</protein>
<dbReference type="EMBL" id="JAUKVY010000005">
    <property type="protein sequence ID" value="MDO1532489.1"/>
    <property type="molecule type" value="Genomic_DNA"/>
</dbReference>
<evidence type="ECO:0000256" key="4">
    <source>
        <dbReference type="ARBA" id="ARBA00022801"/>
    </source>
</evidence>
<keyword evidence="5 6" id="KW-0788">Thiol protease</keyword>
<evidence type="ECO:0000256" key="3">
    <source>
        <dbReference type="ARBA" id="ARBA00022670"/>
    </source>
</evidence>